<dbReference type="InterPro" id="IPR016662">
    <property type="entry name" value="Acyl-CoA_thioEstase_long-chain"/>
</dbReference>
<dbReference type="InParanoid" id="A0A6P7KZF2"/>
<dbReference type="PIRSF" id="PIRSF016521">
    <property type="entry name" value="Acyl-CoA_hydro"/>
    <property type="match status" value="1"/>
</dbReference>
<proteinExistence type="inferred from homology"/>
<evidence type="ECO:0000313" key="5">
    <source>
        <dbReference type="Proteomes" id="UP000515150"/>
    </source>
</evidence>
<organism evidence="5 6">
    <name type="scientific">Betta splendens</name>
    <name type="common">Siamese fighting fish</name>
    <dbReference type="NCBI Taxonomy" id="158456"/>
    <lineage>
        <taxon>Eukaryota</taxon>
        <taxon>Metazoa</taxon>
        <taxon>Chordata</taxon>
        <taxon>Craniata</taxon>
        <taxon>Vertebrata</taxon>
        <taxon>Euteleostomi</taxon>
        <taxon>Actinopterygii</taxon>
        <taxon>Neopterygii</taxon>
        <taxon>Teleostei</taxon>
        <taxon>Neoteleostei</taxon>
        <taxon>Acanthomorphata</taxon>
        <taxon>Anabantaria</taxon>
        <taxon>Anabantiformes</taxon>
        <taxon>Anabantoidei</taxon>
        <taxon>Osphronemidae</taxon>
        <taxon>Betta</taxon>
    </lineage>
</organism>
<keyword evidence="5" id="KW-1185">Reference proteome</keyword>
<sequence>MSSQIRLRLLPGVRCLFDEPIQVKVAGLRPRQVVSLRARAKDEGGLEFRSSATYKADGSGFIHLDRDPSLGGSYVGVEPMGLLWSLKTNSLHRRFKLDSSLKPFVVKFSVHEGEGEGRMLAEASNERFMIGEGVSRVPLKDGSFDGVLFTPPGKGPFPAVLDLSSYTFERRASLLANKGFVVLALPVMTVKDQRVIEMHLDHFEEAVKFLLQQPKVGSKGVGIISHSKTSDVAASLATFVSGIEAVVMINSCCANTILPLYYKGQHVLPGLMFDMEKMPVLESGAGVSKYVFNNPLAEENKSTLIPIERAKARFLFVAAEDDLSLDSKTYMDILVERMKHHGKKNFECVSYPGAGHMLEPPYGAHYASSYHRAFNRLVLWGGEPRMHAAAEVHLWKKVQEFFRSHLSCGDLQTKPKL</sequence>
<feature type="active site" description="Charge relay system" evidence="2">
    <location>
        <position position="322"/>
    </location>
</feature>
<dbReference type="AlphaFoldDB" id="A0A6P7KZF2"/>
<dbReference type="Gene3D" id="2.60.40.2240">
    <property type="entry name" value="Acyl-CoA thioester hydrolase/BAAT N-terminal domain"/>
    <property type="match status" value="1"/>
</dbReference>
<dbReference type="InterPro" id="IPR006862">
    <property type="entry name" value="Thio_Ohase/aa_AcTrfase"/>
</dbReference>
<gene>
    <name evidence="6" type="primary">LOC114844529</name>
</gene>
<dbReference type="Proteomes" id="UP000515150">
    <property type="component" value="Chromosome 17"/>
</dbReference>
<name>A0A6P7KZF2_BETSP</name>
<evidence type="ECO:0000259" key="4">
    <source>
        <dbReference type="Pfam" id="PF08840"/>
    </source>
</evidence>
<reference evidence="6" key="1">
    <citation type="submission" date="2025-08" db="UniProtKB">
        <authorList>
            <consortium name="RefSeq"/>
        </authorList>
    </citation>
    <scope>IDENTIFICATION</scope>
</reference>
<dbReference type="PANTHER" id="PTHR10824:SF17">
    <property type="entry name" value="ACYL-COENZYME A THIOESTERASE 6"/>
    <property type="match status" value="1"/>
</dbReference>
<dbReference type="Pfam" id="PF04775">
    <property type="entry name" value="Bile_Hydr_Trans"/>
    <property type="match status" value="1"/>
</dbReference>
<dbReference type="OrthoDB" id="6347013at2759"/>
<dbReference type="InterPro" id="IPR029058">
    <property type="entry name" value="AB_hydrolase_fold"/>
</dbReference>
<evidence type="ECO:0000259" key="3">
    <source>
        <dbReference type="Pfam" id="PF04775"/>
    </source>
</evidence>
<evidence type="ECO:0000256" key="2">
    <source>
        <dbReference type="PIRSR" id="PIRSR016521-1"/>
    </source>
</evidence>
<dbReference type="Gene3D" id="3.40.50.1820">
    <property type="entry name" value="alpha/beta hydrolase"/>
    <property type="match status" value="1"/>
</dbReference>
<evidence type="ECO:0000313" key="6">
    <source>
        <dbReference type="RefSeq" id="XP_028987817.1"/>
    </source>
</evidence>
<dbReference type="GO" id="GO:0006637">
    <property type="term" value="P:acyl-CoA metabolic process"/>
    <property type="evidence" value="ECO:0007669"/>
    <property type="project" value="InterPro"/>
</dbReference>
<comment type="similarity">
    <text evidence="1">Belongs to the C/M/P thioester hydrolase family.</text>
</comment>
<dbReference type="SUPFAM" id="SSF53474">
    <property type="entry name" value="alpha/beta-Hydrolases"/>
    <property type="match status" value="1"/>
</dbReference>
<protein>
    <submittedName>
        <fullName evidence="6">Acyl-coenzyme A thioesterase 6-like</fullName>
    </submittedName>
</protein>
<feature type="domain" description="Acyl-CoA thioester hydrolase/bile acid-CoA amino acid N-acetyltransferase" evidence="3">
    <location>
        <begin position="18"/>
        <end position="140"/>
    </location>
</feature>
<dbReference type="GO" id="GO:0047617">
    <property type="term" value="F:fatty acyl-CoA hydrolase activity"/>
    <property type="evidence" value="ECO:0007669"/>
    <property type="project" value="TreeGrafter"/>
</dbReference>
<dbReference type="GeneID" id="114844529"/>
<dbReference type="FunFam" id="3.40.50.1820:FF:000024">
    <property type="entry name" value="acyl-coenzyme A thioesterase 4"/>
    <property type="match status" value="1"/>
</dbReference>
<dbReference type="GO" id="GO:0006631">
    <property type="term" value="P:fatty acid metabolic process"/>
    <property type="evidence" value="ECO:0007669"/>
    <property type="project" value="TreeGrafter"/>
</dbReference>
<dbReference type="RefSeq" id="XP_028987817.1">
    <property type="nucleotide sequence ID" value="XM_029131984.2"/>
</dbReference>
<feature type="active site" description="Charge relay system" evidence="2">
    <location>
        <position position="356"/>
    </location>
</feature>
<evidence type="ECO:0000256" key="1">
    <source>
        <dbReference type="ARBA" id="ARBA00006538"/>
    </source>
</evidence>
<feature type="domain" description="BAAT/Acyl-CoA thioester hydrolase C-terminal" evidence="4">
    <location>
        <begin position="198"/>
        <end position="407"/>
    </location>
</feature>
<dbReference type="InterPro" id="IPR042490">
    <property type="entry name" value="Thio_Ohase/BAAT_N"/>
</dbReference>
<feature type="active site" description="Charge relay system" evidence="2">
    <location>
        <position position="227"/>
    </location>
</feature>
<dbReference type="KEGG" id="bspl:114844529"/>
<dbReference type="PANTHER" id="PTHR10824">
    <property type="entry name" value="ACYL-COENZYME A THIOESTERASE-RELATED"/>
    <property type="match status" value="1"/>
</dbReference>
<dbReference type="InterPro" id="IPR014940">
    <property type="entry name" value="BAAT_C"/>
</dbReference>
<dbReference type="Pfam" id="PF08840">
    <property type="entry name" value="BAAT_C"/>
    <property type="match status" value="1"/>
</dbReference>
<accession>A0A6P7KZF2</accession>